<reference evidence="1 2" key="1">
    <citation type="submission" date="2016-06" db="EMBL/GenBank/DDBJ databases">
        <title>Acetobacter pasteurianus NBRC 3188 whole genome sequencing project.</title>
        <authorList>
            <person name="Matsutani M."/>
            <person name="Shiwa Y."/>
            <person name="Okamoto-Kainuma A."/>
            <person name="Ishikawa M."/>
            <person name="Koizumi Y."/>
            <person name="Yoshikawa H."/>
            <person name="Yakushi T."/>
            <person name="Matsushita K."/>
        </authorList>
    </citation>
    <scope>NUCLEOTIDE SEQUENCE [LARGE SCALE GENOMIC DNA]</scope>
    <source>
        <strain evidence="1 2">NBRC 3188</strain>
    </source>
</reference>
<accession>A0A401WUQ4</accession>
<evidence type="ECO:0000313" key="1">
    <source>
        <dbReference type="EMBL" id="GCD53079.1"/>
    </source>
</evidence>
<dbReference type="Proteomes" id="UP000287300">
    <property type="component" value="Unassembled WGS sequence"/>
</dbReference>
<evidence type="ECO:0000313" key="2">
    <source>
        <dbReference type="Proteomes" id="UP000287300"/>
    </source>
</evidence>
<organism evidence="1 2">
    <name type="scientific">Acetobacter pasteurianus NBRC 3188</name>
    <dbReference type="NCBI Taxonomy" id="1226663"/>
    <lineage>
        <taxon>Bacteria</taxon>
        <taxon>Pseudomonadati</taxon>
        <taxon>Pseudomonadota</taxon>
        <taxon>Alphaproteobacteria</taxon>
        <taxon>Acetobacterales</taxon>
        <taxon>Acetobacteraceae</taxon>
        <taxon>Acetobacter</taxon>
    </lineage>
</organism>
<name>A0A401WUQ4_ACEPA</name>
<dbReference type="AlphaFoldDB" id="A0A401WUQ4"/>
<dbReference type="EMBL" id="BDES01000049">
    <property type="protein sequence ID" value="GCD53079.1"/>
    <property type="molecule type" value="Genomic_DNA"/>
</dbReference>
<sequence>MISKMNFDTSTLEQQIPYYLTAEDRQVLVRELEAISQGGSAEYILSDYRDNFKSEMLQGDGWKGFQLYIFKKKSLKSVSGLILSNSCDIETKNLRDTPARVTFCPLVKLNKYQEVLKKAQLPEEKIQQKISAIRSQKITNIFFLPAGRWGTDDYIIRFDDIYSMLVKDFHENQECEKIFTLSNTGFYMLLLKLSIHFCRFQEKVDRK</sequence>
<proteinExistence type="predicted"/>
<comment type="caution">
    <text evidence="1">The sequence shown here is derived from an EMBL/GenBank/DDBJ whole genome shotgun (WGS) entry which is preliminary data.</text>
</comment>
<gene>
    <name evidence="1" type="ORF">NBRC3188_1776</name>
</gene>
<protein>
    <submittedName>
        <fullName evidence="1">Uncharacterized protein</fullName>
    </submittedName>
</protein>